<dbReference type="EC" id="3.1.3.12" evidence="3"/>
<dbReference type="Proteomes" id="UP001595699">
    <property type="component" value="Unassembled WGS sequence"/>
</dbReference>
<keyword evidence="3" id="KW-0460">Magnesium</keyword>
<dbReference type="RefSeq" id="WP_205117008.1">
    <property type="nucleotide sequence ID" value="NZ_JAFBCM010000001.1"/>
</dbReference>
<dbReference type="PANTHER" id="PTHR43768">
    <property type="entry name" value="TREHALOSE 6-PHOSPHATE PHOSPHATASE"/>
    <property type="match status" value="1"/>
</dbReference>
<dbReference type="Gene3D" id="3.30.70.1020">
    <property type="entry name" value="Trehalose-6-phosphate phosphatase related protein, domain 2"/>
    <property type="match status" value="1"/>
</dbReference>
<dbReference type="PANTHER" id="PTHR43768:SF3">
    <property type="entry name" value="TREHALOSE 6-PHOSPHATE PHOSPHATASE"/>
    <property type="match status" value="1"/>
</dbReference>
<name>A0ABV7Y7L3_9ACTN</name>
<comment type="caution">
    <text evidence="4">The sequence shown here is derived from an EMBL/GenBank/DDBJ whole genome shotgun (WGS) entry which is preliminary data.</text>
</comment>
<dbReference type="Gene3D" id="3.40.50.1000">
    <property type="entry name" value="HAD superfamily/HAD-like"/>
    <property type="match status" value="1"/>
</dbReference>
<comment type="pathway">
    <text evidence="3">Glycan biosynthesis; trehalose biosynthesis.</text>
</comment>
<reference evidence="5" key="1">
    <citation type="journal article" date="2019" name="Int. J. Syst. Evol. Microbiol.">
        <title>The Global Catalogue of Microorganisms (GCM) 10K type strain sequencing project: providing services to taxonomists for standard genome sequencing and annotation.</title>
        <authorList>
            <consortium name="The Broad Institute Genomics Platform"/>
            <consortium name="The Broad Institute Genome Sequencing Center for Infectious Disease"/>
            <person name="Wu L."/>
            <person name="Ma J."/>
        </authorList>
    </citation>
    <scope>NUCLEOTIDE SEQUENCE [LARGE SCALE GENOMIC DNA]</scope>
    <source>
        <strain evidence="5">CGMCC 4.7241</strain>
    </source>
</reference>
<proteinExistence type="inferred from homology"/>
<dbReference type="NCBIfam" id="TIGR00685">
    <property type="entry name" value="T6PP"/>
    <property type="match status" value="1"/>
</dbReference>
<evidence type="ECO:0000256" key="2">
    <source>
        <dbReference type="ARBA" id="ARBA00024179"/>
    </source>
</evidence>
<dbReference type="InterPro" id="IPR023214">
    <property type="entry name" value="HAD_sf"/>
</dbReference>
<dbReference type="SUPFAM" id="SSF56784">
    <property type="entry name" value="HAD-like"/>
    <property type="match status" value="1"/>
</dbReference>
<organism evidence="4 5">
    <name type="scientific">Tenggerimyces flavus</name>
    <dbReference type="NCBI Taxonomy" id="1708749"/>
    <lineage>
        <taxon>Bacteria</taxon>
        <taxon>Bacillati</taxon>
        <taxon>Actinomycetota</taxon>
        <taxon>Actinomycetes</taxon>
        <taxon>Propionibacteriales</taxon>
        <taxon>Nocardioidaceae</taxon>
        <taxon>Tenggerimyces</taxon>
    </lineage>
</organism>
<dbReference type="Pfam" id="PF02358">
    <property type="entry name" value="Trehalose_PPase"/>
    <property type="match status" value="1"/>
</dbReference>
<evidence type="ECO:0000313" key="5">
    <source>
        <dbReference type="Proteomes" id="UP001595699"/>
    </source>
</evidence>
<keyword evidence="1 3" id="KW-0378">Hydrolase</keyword>
<comment type="similarity">
    <text evidence="3">Belongs to the trehalose phosphatase family.</text>
</comment>
<evidence type="ECO:0000313" key="4">
    <source>
        <dbReference type="EMBL" id="MFC3760758.1"/>
    </source>
</evidence>
<accession>A0ABV7Y7L3</accession>
<dbReference type="EMBL" id="JBHRZH010000006">
    <property type="protein sequence ID" value="MFC3760758.1"/>
    <property type="molecule type" value="Genomic_DNA"/>
</dbReference>
<dbReference type="InterPro" id="IPR044651">
    <property type="entry name" value="OTSB-like"/>
</dbReference>
<comment type="function">
    <text evidence="2 3">Removes the phosphate from trehalose 6-phosphate to produce free trehalose.</text>
</comment>
<keyword evidence="3" id="KW-0479">Metal-binding</keyword>
<comment type="cofactor">
    <cofactor evidence="3">
        <name>Mg(2+)</name>
        <dbReference type="ChEBI" id="CHEBI:18420"/>
    </cofactor>
</comment>
<sequence>MTAPLELPQPRTPAGQAGLAALLANPSRALLAFDFDGVLSPIIDDPARAAAHPGAIPALARLAPHVGALAIVTGRSVAQVLQLGRFADEPALARLLVAGHYGLERWSASSGEIASPPPFPGVAAARQALPGLLNDLVAPAGTAVEDKGHSVAVHFRNTPSPADAQELLTEPLTTLARSHGLAVQPGRMVVELRPPDMDKGATLGALVLEVGAEVVTFAGDDLGDLPAYDAVDSLRESGMPGLLICSASDEVRALSDRADLVLDGPARVVAFLETLASRWG</sequence>
<protein>
    <recommendedName>
        <fullName evidence="3">Trehalose 6-phosphate phosphatase</fullName>
        <ecNumber evidence="3">3.1.3.12</ecNumber>
    </recommendedName>
</protein>
<dbReference type="InterPro" id="IPR003337">
    <property type="entry name" value="Trehalose_PPase"/>
</dbReference>
<evidence type="ECO:0000256" key="1">
    <source>
        <dbReference type="ARBA" id="ARBA00022801"/>
    </source>
</evidence>
<dbReference type="GO" id="GO:0004805">
    <property type="term" value="F:trehalose-phosphatase activity"/>
    <property type="evidence" value="ECO:0007669"/>
    <property type="project" value="UniProtKB-EC"/>
</dbReference>
<keyword evidence="5" id="KW-1185">Reference proteome</keyword>
<evidence type="ECO:0000256" key="3">
    <source>
        <dbReference type="RuleBase" id="RU361117"/>
    </source>
</evidence>
<comment type="catalytic activity">
    <reaction evidence="3">
        <text>alpha,alpha-trehalose 6-phosphate + H2O = alpha,alpha-trehalose + phosphate</text>
        <dbReference type="Rhea" id="RHEA:23420"/>
        <dbReference type="ChEBI" id="CHEBI:15377"/>
        <dbReference type="ChEBI" id="CHEBI:16551"/>
        <dbReference type="ChEBI" id="CHEBI:43474"/>
        <dbReference type="ChEBI" id="CHEBI:58429"/>
        <dbReference type="EC" id="3.1.3.12"/>
    </reaction>
</comment>
<gene>
    <name evidence="4" type="primary">otsB</name>
    <name evidence="4" type="ORF">ACFOUW_07900</name>
</gene>
<dbReference type="InterPro" id="IPR036412">
    <property type="entry name" value="HAD-like_sf"/>
</dbReference>